<gene>
    <name evidence="2" type="ORF">ACEZDE_09795</name>
</gene>
<dbReference type="PANTHER" id="PTHR36529:SF1">
    <property type="entry name" value="GLYCOSYLTRANSFERASE"/>
    <property type="match status" value="1"/>
</dbReference>
<dbReference type="RefSeq" id="WP_380535117.1">
    <property type="nucleotide sequence ID" value="NZ_JBHFAB010000006.1"/>
</dbReference>
<dbReference type="SUPFAM" id="SSF53448">
    <property type="entry name" value="Nucleotide-diphospho-sugar transferases"/>
    <property type="match status" value="1"/>
</dbReference>
<dbReference type="InterPro" id="IPR018641">
    <property type="entry name" value="Trfase_1_rSAM/seldom-assoc"/>
</dbReference>
<keyword evidence="3" id="KW-1185">Reference proteome</keyword>
<protein>
    <submittedName>
        <fullName evidence="2">DUF2064 domain-containing protein</fullName>
    </submittedName>
</protein>
<sequence length="279" mass="27118">MLAKAPSPGRVKTRLTPARTPAQAADLAEAALADTLGTLGRVPAGRRVLVLDGTPGRWLPPGWDVLPQRGGGLDLRLAAAFADADRLAPGAPALLVGMDTPQLSARTLAEPLSAAVRGGADAWYGPAADGGFWALGLARPTAALARQLLHGVPMSTPHTGADLLQRLTAAALRVTVLPTLTDVDTVADAEEVAALAPHSRFAAHWHSLGPVGGPSRLPVAAASGVGVASGEGTASRAGTASGVGGASGAAGASGAGVAAEAVVAGASGVVGAAAAGAAQ</sequence>
<dbReference type="Proteomes" id="UP001592531">
    <property type="component" value="Unassembled WGS sequence"/>
</dbReference>
<evidence type="ECO:0000313" key="2">
    <source>
        <dbReference type="EMBL" id="MFC1416935.1"/>
    </source>
</evidence>
<comment type="caution">
    <text evidence="2">The sequence shown here is derived from an EMBL/GenBank/DDBJ whole genome shotgun (WGS) entry which is preliminary data.</text>
</comment>
<organism evidence="2 3">
    <name type="scientific">Streptacidiphilus cavernicola</name>
    <dbReference type="NCBI Taxonomy" id="3342716"/>
    <lineage>
        <taxon>Bacteria</taxon>
        <taxon>Bacillati</taxon>
        <taxon>Actinomycetota</taxon>
        <taxon>Actinomycetes</taxon>
        <taxon>Kitasatosporales</taxon>
        <taxon>Streptomycetaceae</taxon>
        <taxon>Streptacidiphilus</taxon>
    </lineage>
</organism>
<accession>A0ABV6VT60</accession>
<evidence type="ECO:0000256" key="1">
    <source>
        <dbReference type="SAM" id="MobiDB-lite"/>
    </source>
</evidence>
<name>A0ABV6VT60_9ACTN</name>
<dbReference type="EMBL" id="JBHFAB010000006">
    <property type="protein sequence ID" value="MFC1416935.1"/>
    <property type="molecule type" value="Genomic_DNA"/>
</dbReference>
<proteinExistence type="predicted"/>
<evidence type="ECO:0000313" key="3">
    <source>
        <dbReference type="Proteomes" id="UP001592531"/>
    </source>
</evidence>
<dbReference type="PANTHER" id="PTHR36529">
    <property type="entry name" value="SLL1095 PROTEIN"/>
    <property type="match status" value="1"/>
</dbReference>
<feature type="region of interest" description="Disordered" evidence="1">
    <location>
        <begin position="1"/>
        <end position="20"/>
    </location>
</feature>
<dbReference type="InterPro" id="IPR029044">
    <property type="entry name" value="Nucleotide-diphossugar_trans"/>
</dbReference>
<reference evidence="2 3" key="1">
    <citation type="submission" date="2024-09" db="EMBL/GenBank/DDBJ databases">
        <authorList>
            <person name="Lee S.D."/>
        </authorList>
    </citation>
    <scope>NUCLEOTIDE SEQUENCE [LARGE SCALE GENOMIC DNA]</scope>
    <source>
        <strain evidence="2 3">N8-3</strain>
    </source>
</reference>
<dbReference type="Pfam" id="PF09837">
    <property type="entry name" value="DUF2064"/>
    <property type="match status" value="1"/>
</dbReference>
<dbReference type="Gene3D" id="3.90.550.10">
    <property type="entry name" value="Spore Coat Polysaccharide Biosynthesis Protein SpsA, Chain A"/>
    <property type="match status" value="1"/>
</dbReference>